<accession>A0AAV4S8A5</accession>
<evidence type="ECO:0000313" key="1">
    <source>
        <dbReference type="EMBL" id="GIY28647.1"/>
    </source>
</evidence>
<dbReference type="AlphaFoldDB" id="A0AAV4S8A5"/>
<reference evidence="1 2" key="1">
    <citation type="submission" date="2021-06" db="EMBL/GenBank/DDBJ databases">
        <title>Caerostris extrusa draft genome.</title>
        <authorList>
            <person name="Kono N."/>
            <person name="Arakawa K."/>
        </authorList>
    </citation>
    <scope>NUCLEOTIDE SEQUENCE [LARGE SCALE GENOMIC DNA]</scope>
</reference>
<comment type="caution">
    <text evidence="1">The sequence shown here is derived from an EMBL/GenBank/DDBJ whole genome shotgun (WGS) entry which is preliminary data.</text>
</comment>
<keyword evidence="2" id="KW-1185">Reference proteome</keyword>
<organism evidence="1 2">
    <name type="scientific">Caerostris extrusa</name>
    <name type="common">Bark spider</name>
    <name type="synonym">Caerostris bankana</name>
    <dbReference type="NCBI Taxonomy" id="172846"/>
    <lineage>
        <taxon>Eukaryota</taxon>
        <taxon>Metazoa</taxon>
        <taxon>Ecdysozoa</taxon>
        <taxon>Arthropoda</taxon>
        <taxon>Chelicerata</taxon>
        <taxon>Arachnida</taxon>
        <taxon>Araneae</taxon>
        <taxon>Araneomorphae</taxon>
        <taxon>Entelegynae</taxon>
        <taxon>Araneoidea</taxon>
        <taxon>Araneidae</taxon>
        <taxon>Caerostris</taxon>
    </lineage>
</organism>
<evidence type="ECO:0000313" key="2">
    <source>
        <dbReference type="Proteomes" id="UP001054945"/>
    </source>
</evidence>
<name>A0AAV4S8A5_CAEEX</name>
<proteinExistence type="predicted"/>
<dbReference type="EMBL" id="BPLR01008969">
    <property type="protein sequence ID" value="GIY28647.1"/>
    <property type="molecule type" value="Genomic_DNA"/>
</dbReference>
<gene>
    <name evidence="1" type="ORF">CEXT_529281</name>
</gene>
<dbReference type="Proteomes" id="UP001054945">
    <property type="component" value="Unassembled WGS sequence"/>
</dbReference>
<sequence length="144" mass="15704">MGTRNLIQQNFFLQDSVLEYRLQSQPLVALAAGRAGLMATAPRGLKLVAGLQCHHFWESAIEALCSFTAFWVTWKRHEGLIGVIIEHSSTSSVPVIGAKCCSSGSETQLMEKDMLRRFASGTLECRFSCINSVEEALASPKGGL</sequence>
<protein>
    <submittedName>
        <fullName evidence="1">Uncharacterized protein</fullName>
    </submittedName>
</protein>